<evidence type="ECO:0000259" key="1">
    <source>
        <dbReference type="SMART" id="SM00791"/>
    </source>
</evidence>
<sequence>MAPVLSRFCVFKSNFGEKCLRNKYWRRTSEEEDYIAATADAADEDQSKWSCTLFKPLAEDEKTFRFQHVQSGNNVWYLRSDNASRGCLTVRYSNEEKHGGDLFTITDWESLVIFPKHVAFKGDNGKYLRYRSEGGDQHMDFGATDIGDNRVGEKIVSNPDQSICVKHDSNGRFWRATPNWIYPDTTDASNSDPATLFWPVKLQGNAIALRSMGNDRFLHRTDYGGTVDCLAAAFWITTIDKQSHLAVQVLIKLMKVYDAEYRLEDARVCDESILTLARSCVSNMTQRTESIEVRMSYTEAWKYEWTNGTSTSPFSSFQLSAGIPAILDTSIEVKNTKEEQYEWGTAIDGSINLTKTGPVSVPPMTETTVSLLATLGSCDVRSLTLSKTLLLTAN</sequence>
<evidence type="ECO:0000313" key="3">
    <source>
        <dbReference type="Proteomes" id="UP000008311"/>
    </source>
</evidence>
<dbReference type="Gene3D" id="2.170.15.10">
    <property type="entry name" value="Proaerolysin, chain A, domain 3"/>
    <property type="match status" value="1"/>
</dbReference>
<dbReference type="SMR" id="B9RI90"/>
<dbReference type="EMBL" id="EQ973781">
    <property type="protein sequence ID" value="EEF48862.1"/>
    <property type="molecule type" value="Genomic_DNA"/>
</dbReference>
<accession>B9RI90</accession>
<dbReference type="CDD" id="cd00257">
    <property type="entry name" value="beta-trefoil_FSCN-like"/>
    <property type="match status" value="1"/>
</dbReference>
<protein>
    <recommendedName>
        <fullName evidence="1">Agglutinin domain-containing protein</fullName>
    </recommendedName>
</protein>
<organism evidence="2 3">
    <name type="scientific">Ricinus communis</name>
    <name type="common">Castor bean</name>
    <dbReference type="NCBI Taxonomy" id="3988"/>
    <lineage>
        <taxon>Eukaryota</taxon>
        <taxon>Viridiplantae</taxon>
        <taxon>Streptophyta</taxon>
        <taxon>Embryophyta</taxon>
        <taxon>Tracheophyta</taxon>
        <taxon>Spermatophyta</taxon>
        <taxon>Magnoliopsida</taxon>
        <taxon>eudicotyledons</taxon>
        <taxon>Gunneridae</taxon>
        <taxon>Pentapetalae</taxon>
        <taxon>rosids</taxon>
        <taxon>fabids</taxon>
        <taxon>Malpighiales</taxon>
        <taxon>Euphorbiaceae</taxon>
        <taxon>Acalyphoideae</taxon>
        <taxon>Acalypheae</taxon>
        <taxon>Ricinus</taxon>
    </lineage>
</organism>
<dbReference type="Pfam" id="PF07468">
    <property type="entry name" value="Agglutinin"/>
    <property type="match status" value="2"/>
</dbReference>
<dbReference type="OrthoDB" id="838722at2759"/>
<dbReference type="eggNOG" id="ENOG502QU8X">
    <property type="taxonomic scope" value="Eukaryota"/>
</dbReference>
<dbReference type="SMART" id="SM00791">
    <property type="entry name" value="Agglutinin"/>
    <property type="match status" value="1"/>
</dbReference>
<name>B9RI90_RICCO</name>
<dbReference type="Proteomes" id="UP000008311">
    <property type="component" value="Unassembled WGS sequence"/>
</dbReference>
<keyword evidence="3" id="KW-1185">Reference proteome</keyword>
<dbReference type="InterPro" id="IPR053237">
    <property type="entry name" value="Natterin_C"/>
</dbReference>
<evidence type="ECO:0000313" key="2">
    <source>
        <dbReference type="EMBL" id="EEF48862.1"/>
    </source>
</evidence>
<dbReference type="InParanoid" id="B9RI90"/>
<dbReference type="AlphaFoldDB" id="B9RI90"/>
<dbReference type="PANTHER" id="PTHR39244:SF5">
    <property type="entry name" value="NATTERIN-3-LIKE"/>
    <property type="match status" value="1"/>
</dbReference>
<dbReference type="KEGG" id="rcu:8274410"/>
<feature type="domain" description="Agglutinin" evidence="1">
    <location>
        <begin position="112"/>
        <end position="249"/>
    </location>
</feature>
<dbReference type="OMA" id="SKHARKY"/>
<dbReference type="InterPro" id="IPR008998">
    <property type="entry name" value="Agglutinin"/>
</dbReference>
<gene>
    <name evidence="2" type="ORF">RCOM_1577250</name>
</gene>
<dbReference type="SUPFAM" id="SSF56973">
    <property type="entry name" value="Aerolisin/ETX pore-forming domain"/>
    <property type="match status" value="1"/>
</dbReference>
<dbReference type="PANTHER" id="PTHR39244">
    <property type="entry name" value="NATTERIN-4"/>
    <property type="match status" value="1"/>
</dbReference>
<proteinExistence type="predicted"/>
<dbReference type="SUPFAM" id="SSF50382">
    <property type="entry name" value="Agglutinin"/>
    <property type="match status" value="2"/>
</dbReference>
<dbReference type="InterPro" id="IPR036242">
    <property type="entry name" value="Agglutinin_dom_sf"/>
</dbReference>
<dbReference type="Gene3D" id="2.80.10.50">
    <property type="match status" value="2"/>
</dbReference>
<reference evidence="3" key="1">
    <citation type="journal article" date="2010" name="Nat. Biotechnol.">
        <title>Draft genome sequence of the oilseed species Ricinus communis.</title>
        <authorList>
            <person name="Chan A.P."/>
            <person name="Crabtree J."/>
            <person name="Zhao Q."/>
            <person name="Lorenzi H."/>
            <person name="Orvis J."/>
            <person name="Puiu D."/>
            <person name="Melake-Berhan A."/>
            <person name="Jones K.M."/>
            <person name="Redman J."/>
            <person name="Chen G."/>
            <person name="Cahoon E.B."/>
            <person name="Gedil M."/>
            <person name="Stanke M."/>
            <person name="Haas B.J."/>
            <person name="Wortman J.R."/>
            <person name="Fraser-Liggett C.M."/>
            <person name="Ravel J."/>
            <person name="Rabinowicz P.D."/>
        </authorList>
    </citation>
    <scope>NUCLEOTIDE SEQUENCE [LARGE SCALE GENOMIC DNA]</scope>
    <source>
        <strain evidence="3">cv. Hale</strain>
    </source>
</reference>